<evidence type="ECO:0000256" key="1">
    <source>
        <dbReference type="ARBA" id="ARBA00004604"/>
    </source>
</evidence>
<dbReference type="AlphaFoldDB" id="A0A061B6E9"/>
<dbReference type="Pfam" id="PF08142">
    <property type="entry name" value="AARP2CN"/>
    <property type="match status" value="1"/>
</dbReference>
<keyword evidence="3" id="KW-0539">Nucleus</keyword>
<dbReference type="PROSITE" id="PS51714">
    <property type="entry name" value="G_BMS1"/>
    <property type="match status" value="1"/>
</dbReference>
<dbReference type="SMART" id="SM01362">
    <property type="entry name" value="DUF663"/>
    <property type="match status" value="1"/>
</dbReference>
<evidence type="ECO:0000259" key="6">
    <source>
        <dbReference type="PROSITE" id="PS51714"/>
    </source>
</evidence>
<dbReference type="GO" id="GO:0005525">
    <property type="term" value="F:GTP binding"/>
    <property type="evidence" value="ECO:0007669"/>
    <property type="project" value="TreeGrafter"/>
</dbReference>
<reference evidence="9" key="2">
    <citation type="journal article" date="2017" name="Genome Announc.">
        <title>Genome sequences of Cyberlindnera fabianii 65, Pichia kudriavzevii 129, and Saccharomyces cerevisiae 131 isolated from fermented masau fruits in Zimbabwe.</title>
        <authorList>
            <person name="van Rijswijck I.M.H."/>
            <person name="Derks M.F.L."/>
            <person name="Abee T."/>
            <person name="de Ridder D."/>
            <person name="Smid E.J."/>
        </authorList>
    </citation>
    <scope>NUCLEOTIDE SEQUENCE [LARGE SCALE GENOMIC DNA]</scope>
    <source>
        <strain evidence="9">65</strain>
    </source>
</reference>
<dbReference type="PANTHER" id="PTHR12858">
    <property type="entry name" value="RIBOSOME BIOGENESIS PROTEIN"/>
    <property type="match status" value="1"/>
</dbReference>
<protein>
    <submittedName>
        <fullName evidence="7">CYFA0S11e03950g1_1</fullName>
    </submittedName>
    <submittedName>
        <fullName evidence="8">Ribosome biogenesis protein TSR1</fullName>
    </submittedName>
</protein>
<feature type="compositionally biased region" description="Basic and acidic residues" evidence="5">
    <location>
        <begin position="49"/>
        <end position="63"/>
    </location>
</feature>
<reference evidence="7" key="1">
    <citation type="journal article" date="2014" name="Genome Announc.">
        <title>Genome sequence of the yeast Cyberlindnera fabianii (Hansenula fabianii).</title>
        <authorList>
            <person name="Freel K.C."/>
            <person name="Sarilar V."/>
            <person name="Neuveglise C."/>
            <person name="Devillers H."/>
            <person name="Friedrich A."/>
            <person name="Schacherer J."/>
        </authorList>
    </citation>
    <scope>NUCLEOTIDE SEQUENCE</scope>
    <source>
        <strain evidence="7">YJS4271</strain>
    </source>
</reference>
<feature type="compositionally biased region" description="Basic residues" evidence="5">
    <location>
        <begin position="1"/>
        <end position="32"/>
    </location>
</feature>
<reference evidence="8" key="3">
    <citation type="submission" date="2017-01" db="EMBL/GenBank/DDBJ databases">
        <authorList>
            <person name="Mah S.A."/>
            <person name="Swanson W.J."/>
            <person name="Moy G.W."/>
            <person name="Vacquier V.D."/>
        </authorList>
    </citation>
    <scope>NUCLEOTIDE SEQUENCE [LARGE SCALE GENOMIC DNA]</scope>
    <source>
        <strain evidence="8">65</strain>
    </source>
</reference>
<dbReference type="GO" id="GO:0003924">
    <property type="term" value="F:GTPase activity"/>
    <property type="evidence" value="ECO:0007669"/>
    <property type="project" value="TreeGrafter"/>
</dbReference>
<dbReference type="SMART" id="SM00785">
    <property type="entry name" value="AARP2CN"/>
    <property type="match status" value="1"/>
</dbReference>
<dbReference type="GO" id="GO:0030688">
    <property type="term" value="C:preribosome, small subunit precursor"/>
    <property type="evidence" value="ECO:0007669"/>
    <property type="project" value="TreeGrafter"/>
</dbReference>
<dbReference type="EMBL" id="LK052896">
    <property type="protein sequence ID" value="CDR43319.1"/>
    <property type="molecule type" value="Genomic_DNA"/>
</dbReference>
<dbReference type="GO" id="GO:0000479">
    <property type="term" value="P:endonucleolytic cleavage of tricistronic rRNA transcript (SSU-rRNA, 5.8S rRNA, LSU-rRNA)"/>
    <property type="evidence" value="ECO:0007669"/>
    <property type="project" value="TreeGrafter"/>
</dbReference>
<dbReference type="InterPro" id="IPR030387">
    <property type="entry name" value="G_Bms1/Tsr1_dom"/>
</dbReference>
<organism evidence="7">
    <name type="scientific">Cyberlindnera fabianii</name>
    <name type="common">Yeast</name>
    <name type="synonym">Hansenula fabianii</name>
    <dbReference type="NCBI Taxonomy" id="36022"/>
    <lineage>
        <taxon>Eukaryota</taxon>
        <taxon>Fungi</taxon>
        <taxon>Dikarya</taxon>
        <taxon>Ascomycota</taxon>
        <taxon>Saccharomycotina</taxon>
        <taxon>Saccharomycetes</taxon>
        <taxon>Phaffomycetales</taxon>
        <taxon>Phaffomycetaceae</taxon>
        <taxon>Cyberlindnera</taxon>
    </lineage>
</organism>
<evidence type="ECO:0000256" key="2">
    <source>
        <dbReference type="ARBA" id="ARBA00022517"/>
    </source>
</evidence>
<dbReference type="Pfam" id="PF04950">
    <property type="entry name" value="RIBIOP_C"/>
    <property type="match status" value="1"/>
</dbReference>
<feature type="region of interest" description="Disordered" evidence="5">
    <location>
        <begin position="1"/>
        <end position="63"/>
    </location>
</feature>
<gene>
    <name evidence="8" type="ORF">BON22_2980</name>
    <name evidence="7" type="ORF">CYFA0S_11e03950g</name>
</gene>
<accession>A0A061B6E9</accession>
<dbReference type="InterPro" id="IPR007034">
    <property type="entry name" value="BMS1_TSR1_C"/>
</dbReference>
<dbReference type="GO" id="GO:0034511">
    <property type="term" value="F:U3 snoRNA binding"/>
    <property type="evidence" value="ECO:0007669"/>
    <property type="project" value="TreeGrafter"/>
</dbReference>
<sequence length="762" mass="87237">MAGHSHRSSVKNGHKAFKSRHASKGSIKAKYKGKVEKETVTQKQKKGHSKLERKNLSKQMRDKKILQTAETRKLFEGNNGAEKIITVIPLTDDVHADEIVNRLIDAAAMPGQEDKSMIQGPSVTSVKIPKFKSNLKFIIPDFNDFISILDAAKVSDFVVFGLSGTTEVDPEYGEQIIRALELQGIGYGIGVVTNLSAVHPKEKFQADVKQSLSSYFKHFFPTEEKVYNLENASDSLIAIRTLCQKFPKSITWRDSRGWIVADNVEWESNGQNEHEGFLKIEGTVRGVGFNANRLIHIPGQGDYQIERIEKIQREGQDIISPDENQETLEELAPQEMEMEDWDDEEPMRNQNTIRFDDDDWQGQDEEKKKIKLNLPEGTSDYQARWFLEDDVAEIDSEDESEPELEDDNDDDMMLDDNFSEPADAQDMQSEMFVELSPEEEERQLQMFRAKEEEDREFPDEIELDPRVSGKERLQRYRGLKSLYSAMWDCDEYDTHAPSEWKRLLRISNFKATKGRILKQTIGEAQCVAGDKVRIYLRAPEFITQRISSPSAAPFILYGLLEHEQKLAVVNFSIQSWEEYEKPIPSKDTMIVQYGPRRQVIQPVFSSASNTPNNVHKYERFLHKDTLSIATAIAPVAFTNCPAIFFKQTSEFPKKLEFLGSGSFLNAEHQRVLAKRSVLTGHAVKIHKRVITVRYMFFSKDDVEYFKSVPLFTKSGRSGFIKESLGTHGYFKANFDGKISSQDVVAMALYKRVWPKSSMPWTR</sequence>
<comment type="similarity">
    <text evidence="4">Belongs to the TRAFAC class translation factor GTPase superfamily. Bms1-like GTPase family. TSR1 subfamily.</text>
</comment>
<dbReference type="InterPro" id="IPR039761">
    <property type="entry name" value="Bms1/Tsr1"/>
</dbReference>
<dbReference type="Pfam" id="PF22298">
    <property type="entry name" value="Tsr1_G-like"/>
    <property type="match status" value="1"/>
</dbReference>
<proteinExistence type="inferred from homology"/>
<evidence type="ECO:0000313" key="8">
    <source>
        <dbReference type="EMBL" id="ONH67089.1"/>
    </source>
</evidence>
<dbReference type="OrthoDB" id="119302at2759"/>
<evidence type="ECO:0000313" key="7">
    <source>
        <dbReference type="EMBL" id="CDR43319.1"/>
    </source>
</evidence>
<keyword evidence="2" id="KW-0690">Ribosome biogenesis</keyword>
<evidence type="ECO:0000313" key="9">
    <source>
        <dbReference type="Proteomes" id="UP000189513"/>
    </source>
</evidence>
<comment type="subcellular location">
    <subcellularLocation>
        <location evidence="1">Nucleus</location>
        <location evidence="1">Nucleolus</location>
    </subcellularLocation>
</comment>
<evidence type="ECO:0000256" key="3">
    <source>
        <dbReference type="ARBA" id="ARBA00023242"/>
    </source>
</evidence>
<feature type="domain" description="Bms1-type G" evidence="6">
    <location>
        <begin position="81"/>
        <end position="248"/>
    </location>
</feature>
<dbReference type="GO" id="GO:0005730">
    <property type="term" value="C:nucleolus"/>
    <property type="evidence" value="ECO:0007669"/>
    <property type="project" value="UniProtKB-SubCell"/>
</dbReference>
<dbReference type="EMBL" id="MPUK01000005">
    <property type="protein sequence ID" value="ONH67089.1"/>
    <property type="molecule type" value="Genomic_DNA"/>
</dbReference>
<dbReference type="OMA" id="MNLPRFK"/>
<evidence type="ECO:0000256" key="4">
    <source>
        <dbReference type="ARBA" id="ARBA00038288"/>
    </source>
</evidence>
<dbReference type="Proteomes" id="UP000189513">
    <property type="component" value="Unassembled WGS sequence"/>
</dbReference>
<keyword evidence="9" id="KW-1185">Reference proteome</keyword>
<dbReference type="PANTHER" id="PTHR12858:SF1">
    <property type="entry name" value="PRE-RRNA-PROCESSING PROTEIN TSR1 HOMOLOG"/>
    <property type="match status" value="1"/>
</dbReference>
<evidence type="ECO:0000256" key="5">
    <source>
        <dbReference type="SAM" id="MobiDB-lite"/>
    </source>
</evidence>
<dbReference type="InterPro" id="IPR012948">
    <property type="entry name" value="AARP2CN"/>
</dbReference>
<dbReference type="GO" id="GO:0000462">
    <property type="term" value="P:maturation of SSU-rRNA from tricistronic rRNA transcript (SSU-rRNA, 5.8S rRNA, LSU-rRNA)"/>
    <property type="evidence" value="ECO:0007669"/>
    <property type="project" value="TreeGrafter"/>
</dbReference>
<dbReference type="VEuPathDB" id="FungiDB:BON22_2980"/>
<dbReference type="STRING" id="36022.A0A061B6E9"/>
<name>A0A061B6E9_CYBFA</name>